<feature type="transmembrane region" description="Helical" evidence="1">
    <location>
        <begin position="238"/>
        <end position="263"/>
    </location>
</feature>
<evidence type="ECO:0000313" key="3">
    <source>
        <dbReference type="Proteomes" id="UP000824201"/>
    </source>
</evidence>
<reference evidence="2" key="2">
    <citation type="journal article" date="2021" name="PeerJ">
        <title>Extensive microbial diversity within the chicken gut microbiome revealed by metagenomics and culture.</title>
        <authorList>
            <person name="Gilroy R."/>
            <person name="Ravi A."/>
            <person name="Getino M."/>
            <person name="Pursley I."/>
            <person name="Horton D.L."/>
            <person name="Alikhan N.F."/>
            <person name="Baker D."/>
            <person name="Gharbi K."/>
            <person name="Hall N."/>
            <person name="Watson M."/>
            <person name="Adriaenssens E.M."/>
            <person name="Foster-Nyarko E."/>
            <person name="Jarju S."/>
            <person name="Secka A."/>
            <person name="Antonio M."/>
            <person name="Oren A."/>
            <person name="Chaudhuri R.R."/>
            <person name="La Ragione R."/>
            <person name="Hildebrand F."/>
            <person name="Pallen M.J."/>
        </authorList>
    </citation>
    <scope>NUCLEOTIDE SEQUENCE</scope>
    <source>
        <strain evidence="2">ChiW13-3771</strain>
    </source>
</reference>
<feature type="transmembrane region" description="Helical" evidence="1">
    <location>
        <begin position="347"/>
        <end position="363"/>
    </location>
</feature>
<protein>
    <submittedName>
        <fullName evidence="2">Uncharacterized protein</fullName>
    </submittedName>
</protein>
<dbReference type="EMBL" id="DVHN01000007">
    <property type="protein sequence ID" value="HIR87542.1"/>
    <property type="molecule type" value="Genomic_DNA"/>
</dbReference>
<keyword evidence="1" id="KW-0472">Membrane</keyword>
<feature type="transmembrane region" description="Helical" evidence="1">
    <location>
        <begin position="34"/>
        <end position="51"/>
    </location>
</feature>
<evidence type="ECO:0000313" key="2">
    <source>
        <dbReference type="EMBL" id="HIR87542.1"/>
    </source>
</evidence>
<evidence type="ECO:0000256" key="1">
    <source>
        <dbReference type="SAM" id="Phobius"/>
    </source>
</evidence>
<feature type="transmembrane region" description="Helical" evidence="1">
    <location>
        <begin position="58"/>
        <end position="75"/>
    </location>
</feature>
<sequence length="396" mass="45739">MIIIKSRIFNIFLLLALIFTSGHAFQTIYEQLSYIVYFGAIIYVGIYFINIRKSYAKNLFLLMSFVIPPFFTMILDGSNVYYYLIIISGIMFAYGIATTIPFCKVVDIYLKLMTIVSAIAIIGYILYNYTDFLDILPRIYNSNGKEYAIGFVFNVLTRDSDRNCGMFWEPGLFATALTIAMVFEILFREKIRKLRIALFFLCFLTANSSAGFVLCILCLSLFLLKNIDLKKGNLIKNVIYFVMLFAFIFILLNMDTVIMNTPLRNNSYFAKLLSDNVKESTRYLAIWHNLTIFFDHILFGAGVNYVNQNMLYVADTSTVTYMMSVFGLLGVWYALSWCVGIMRIKNINILTKLVLIVIVMIILNKEPHLRLIFTWCLLFYLNIKVCNNSEIKSKLC</sequence>
<reference evidence="2" key="1">
    <citation type="submission" date="2020-10" db="EMBL/GenBank/DDBJ databases">
        <authorList>
            <person name="Gilroy R."/>
        </authorList>
    </citation>
    <scope>NUCLEOTIDE SEQUENCE</scope>
    <source>
        <strain evidence="2">ChiW13-3771</strain>
    </source>
</reference>
<keyword evidence="1" id="KW-1133">Transmembrane helix</keyword>
<dbReference type="Proteomes" id="UP000824201">
    <property type="component" value="Unassembled WGS sequence"/>
</dbReference>
<feature type="transmembrane region" description="Helical" evidence="1">
    <location>
        <begin position="167"/>
        <end position="186"/>
    </location>
</feature>
<proteinExistence type="predicted"/>
<organism evidence="2 3">
    <name type="scientific">Candidatus Fimimorpha faecalis</name>
    <dbReference type="NCBI Taxonomy" id="2840824"/>
    <lineage>
        <taxon>Bacteria</taxon>
        <taxon>Bacillati</taxon>
        <taxon>Bacillota</taxon>
        <taxon>Clostridia</taxon>
        <taxon>Eubacteriales</taxon>
        <taxon>Candidatus Fimimorpha</taxon>
    </lineage>
</organism>
<keyword evidence="1" id="KW-0812">Transmembrane</keyword>
<dbReference type="AlphaFoldDB" id="A0A9D1JC23"/>
<feature type="transmembrane region" description="Helical" evidence="1">
    <location>
        <begin position="81"/>
        <end position="102"/>
    </location>
</feature>
<gene>
    <name evidence="2" type="ORF">IAC96_01185</name>
</gene>
<feature type="transmembrane region" description="Helical" evidence="1">
    <location>
        <begin position="109"/>
        <end position="127"/>
    </location>
</feature>
<comment type="caution">
    <text evidence="2">The sequence shown here is derived from an EMBL/GenBank/DDBJ whole genome shotgun (WGS) entry which is preliminary data.</text>
</comment>
<feature type="transmembrane region" description="Helical" evidence="1">
    <location>
        <begin position="198"/>
        <end position="223"/>
    </location>
</feature>
<feature type="transmembrane region" description="Helical" evidence="1">
    <location>
        <begin position="318"/>
        <end position="335"/>
    </location>
</feature>
<accession>A0A9D1JC23</accession>
<name>A0A9D1JC23_9FIRM</name>
<feature type="transmembrane region" description="Helical" evidence="1">
    <location>
        <begin position="284"/>
        <end position="306"/>
    </location>
</feature>